<dbReference type="Pfam" id="PF11976">
    <property type="entry name" value="Rad60-SLD"/>
    <property type="match status" value="1"/>
</dbReference>
<gene>
    <name evidence="2" type="primary">gb04181</name>
    <name evidence="2" type="ORF">PR202_gb04181</name>
</gene>
<dbReference type="InterPro" id="IPR029071">
    <property type="entry name" value="Ubiquitin-like_domsf"/>
</dbReference>
<comment type="caution">
    <text evidence="2">The sequence shown here is derived from an EMBL/GenBank/DDBJ whole genome shotgun (WGS) entry which is preliminary data.</text>
</comment>
<sequence>MSSSSSSSSTITTAAVKTEAGTEAAGGNSLLSVTLISQNAPPVTYRIRRDVRLRRLMDLYCGKNSLDPNAVVLLDSCGRHIRPAQTPDEVGLKDGDEIDIMLWGGRWWCRDAGALGPDLCMKTEDVLDCWCLIIVDCRTVSCRILNFLAWVVNFH</sequence>
<evidence type="ECO:0000313" key="2">
    <source>
        <dbReference type="EMBL" id="GJN17137.1"/>
    </source>
</evidence>
<dbReference type="AlphaFoldDB" id="A0AAV5E350"/>
<dbReference type="EMBL" id="BQKI01000073">
    <property type="protein sequence ID" value="GJN17137.1"/>
    <property type="molecule type" value="Genomic_DNA"/>
</dbReference>
<evidence type="ECO:0000313" key="3">
    <source>
        <dbReference type="Proteomes" id="UP001054889"/>
    </source>
</evidence>
<accession>A0AAV5E350</accession>
<protein>
    <recommendedName>
        <fullName evidence="1">Rad60/SUMO-like domain-containing protein</fullName>
    </recommendedName>
</protein>
<name>A0AAV5E350_ELECO</name>
<evidence type="ECO:0000259" key="1">
    <source>
        <dbReference type="Pfam" id="PF11976"/>
    </source>
</evidence>
<dbReference type="PANTHER" id="PTHR10562">
    <property type="entry name" value="SMALL UBIQUITIN-RELATED MODIFIER"/>
    <property type="match status" value="1"/>
</dbReference>
<reference evidence="2" key="2">
    <citation type="submission" date="2021-12" db="EMBL/GenBank/DDBJ databases">
        <title>Resequencing data analysis of finger millet.</title>
        <authorList>
            <person name="Hatakeyama M."/>
            <person name="Aluri S."/>
            <person name="Balachadran M.T."/>
            <person name="Sivarajan S.R."/>
            <person name="Poveda L."/>
            <person name="Shimizu-Inatsugi R."/>
            <person name="Schlapbach R."/>
            <person name="Sreeman S.M."/>
            <person name="Shimizu K.K."/>
        </authorList>
    </citation>
    <scope>NUCLEOTIDE SEQUENCE</scope>
</reference>
<dbReference type="Proteomes" id="UP001054889">
    <property type="component" value="Unassembled WGS sequence"/>
</dbReference>
<organism evidence="2 3">
    <name type="scientific">Eleusine coracana subsp. coracana</name>
    <dbReference type="NCBI Taxonomy" id="191504"/>
    <lineage>
        <taxon>Eukaryota</taxon>
        <taxon>Viridiplantae</taxon>
        <taxon>Streptophyta</taxon>
        <taxon>Embryophyta</taxon>
        <taxon>Tracheophyta</taxon>
        <taxon>Spermatophyta</taxon>
        <taxon>Magnoliopsida</taxon>
        <taxon>Liliopsida</taxon>
        <taxon>Poales</taxon>
        <taxon>Poaceae</taxon>
        <taxon>PACMAD clade</taxon>
        <taxon>Chloridoideae</taxon>
        <taxon>Cynodonteae</taxon>
        <taxon>Eleusininae</taxon>
        <taxon>Eleusine</taxon>
    </lineage>
</organism>
<dbReference type="InterPro" id="IPR022617">
    <property type="entry name" value="Rad60/SUMO-like_dom"/>
</dbReference>
<reference evidence="2" key="1">
    <citation type="journal article" date="2018" name="DNA Res.">
        <title>Multiple hybrid de novo genome assembly of finger millet, an orphan allotetraploid crop.</title>
        <authorList>
            <person name="Hatakeyama M."/>
            <person name="Aluri S."/>
            <person name="Balachadran M.T."/>
            <person name="Sivarajan S.R."/>
            <person name="Patrignani A."/>
            <person name="Gruter S."/>
            <person name="Poveda L."/>
            <person name="Shimizu-Inatsugi R."/>
            <person name="Baeten J."/>
            <person name="Francoijs K.J."/>
            <person name="Nataraja K.N."/>
            <person name="Reddy Y.A.N."/>
            <person name="Phadnis S."/>
            <person name="Ravikumar R.L."/>
            <person name="Schlapbach R."/>
            <person name="Sreeman S.M."/>
            <person name="Shimizu K.K."/>
        </authorList>
    </citation>
    <scope>NUCLEOTIDE SEQUENCE</scope>
</reference>
<keyword evidence="3" id="KW-1185">Reference proteome</keyword>
<dbReference type="SUPFAM" id="SSF54236">
    <property type="entry name" value="Ubiquitin-like"/>
    <property type="match status" value="1"/>
</dbReference>
<feature type="domain" description="Rad60/SUMO-like" evidence="1">
    <location>
        <begin position="32"/>
        <end position="102"/>
    </location>
</feature>
<proteinExistence type="predicted"/>
<dbReference type="Gene3D" id="3.10.20.90">
    <property type="entry name" value="Phosphatidylinositol 3-kinase Catalytic Subunit, Chain A, domain 1"/>
    <property type="match status" value="1"/>
</dbReference>